<evidence type="ECO:0000313" key="2">
    <source>
        <dbReference type="Proteomes" id="UP001470230"/>
    </source>
</evidence>
<proteinExistence type="predicted"/>
<protein>
    <submittedName>
        <fullName evidence="1">Uncharacterized protein</fullName>
    </submittedName>
</protein>
<reference evidence="1 2" key="1">
    <citation type="submission" date="2024-04" db="EMBL/GenBank/DDBJ databases">
        <title>Tritrichomonas musculus Genome.</title>
        <authorList>
            <person name="Alves-Ferreira E."/>
            <person name="Grigg M."/>
            <person name="Lorenzi H."/>
            <person name="Galac M."/>
        </authorList>
    </citation>
    <scope>NUCLEOTIDE SEQUENCE [LARGE SCALE GENOMIC DNA]</scope>
    <source>
        <strain evidence="1 2">EAF2021</strain>
    </source>
</reference>
<organism evidence="1 2">
    <name type="scientific">Tritrichomonas musculus</name>
    <dbReference type="NCBI Taxonomy" id="1915356"/>
    <lineage>
        <taxon>Eukaryota</taxon>
        <taxon>Metamonada</taxon>
        <taxon>Parabasalia</taxon>
        <taxon>Tritrichomonadida</taxon>
        <taxon>Tritrichomonadidae</taxon>
        <taxon>Tritrichomonas</taxon>
    </lineage>
</organism>
<comment type="caution">
    <text evidence="1">The sequence shown here is derived from an EMBL/GenBank/DDBJ whole genome shotgun (WGS) entry which is preliminary data.</text>
</comment>
<evidence type="ECO:0000313" key="1">
    <source>
        <dbReference type="EMBL" id="KAK8863593.1"/>
    </source>
</evidence>
<sequence>MFGTQGLVWCPVGIHDELVHDPVNFIQFNINPITNEFTQIGDPASIWNSNNGAENLTTAQITLTVDRNYEIVDSYNGAGGNNPNDFVQPAMTTPPVMALLQDTVISIHVQPNGLPPVVELGPYDITSR</sequence>
<gene>
    <name evidence="1" type="ORF">M9Y10_011280</name>
</gene>
<dbReference type="EMBL" id="JAPFFF010000017">
    <property type="protein sequence ID" value="KAK8863593.1"/>
    <property type="molecule type" value="Genomic_DNA"/>
</dbReference>
<keyword evidence="2" id="KW-1185">Reference proteome</keyword>
<dbReference type="Proteomes" id="UP001470230">
    <property type="component" value="Unassembled WGS sequence"/>
</dbReference>
<accession>A0ABR2IKD2</accession>
<name>A0ABR2IKD2_9EUKA</name>